<dbReference type="CDD" id="cd16917">
    <property type="entry name" value="HATPase_UhpB-NarQ-NarX-like"/>
    <property type="match status" value="1"/>
</dbReference>
<dbReference type="Gene3D" id="3.30.565.10">
    <property type="entry name" value="Histidine kinase-like ATPase, C-terminal domain"/>
    <property type="match status" value="1"/>
</dbReference>
<protein>
    <submittedName>
        <fullName evidence="5">Signal transduction histidine kinase</fullName>
    </submittedName>
</protein>
<dbReference type="InterPro" id="IPR036890">
    <property type="entry name" value="HATPase_C_sf"/>
</dbReference>
<gene>
    <name evidence="5" type="ORF">HD842_003957</name>
</gene>
<comment type="caution">
    <text evidence="5">The sequence shown here is derived from an EMBL/GenBank/DDBJ whole genome shotgun (WGS) entry which is preliminary data.</text>
</comment>
<dbReference type="Pfam" id="PF07730">
    <property type="entry name" value="HisKA_3"/>
    <property type="match status" value="1"/>
</dbReference>
<dbReference type="Pfam" id="PF02518">
    <property type="entry name" value="HATPase_c"/>
    <property type="match status" value="1"/>
</dbReference>
<name>A0A7X0CG00_9BURK</name>
<keyword evidence="6" id="KW-1185">Reference proteome</keyword>
<dbReference type="AlphaFoldDB" id="A0A7X0CG00"/>
<dbReference type="SUPFAM" id="SSF55874">
    <property type="entry name" value="ATPase domain of HSP90 chaperone/DNA topoisomerase II/histidine kinase"/>
    <property type="match status" value="1"/>
</dbReference>
<feature type="domain" description="Histidine kinase" evidence="4">
    <location>
        <begin position="198"/>
        <end position="287"/>
    </location>
</feature>
<evidence type="ECO:0000256" key="2">
    <source>
        <dbReference type="ARBA" id="ARBA00022777"/>
    </source>
</evidence>
<dbReference type="Gene3D" id="1.20.5.1930">
    <property type="match status" value="1"/>
</dbReference>
<keyword evidence="1" id="KW-0808">Transferase</keyword>
<dbReference type="SMART" id="SM00387">
    <property type="entry name" value="HATPase_c"/>
    <property type="match status" value="1"/>
</dbReference>
<dbReference type="GO" id="GO:0046983">
    <property type="term" value="F:protein dimerization activity"/>
    <property type="evidence" value="ECO:0007669"/>
    <property type="project" value="InterPro"/>
</dbReference>
<evidence type="ECO:0000259" key="4">
    <source>
        <dbReference type="PROSITE" id="PS50109"/>
    </source>
</evidence>
<dbReference type="RefSeq" id="WP_183556431.1">
    <property type="nucleotide sequence ID" value="NZ_JACHBX010000004.1"/>
</dbReference>
<evidence type="ECO:0000256" key="1">
    <source>
        <dbReference type="ARBA" id="ARBA00022679"/>
    </source>
</evidence>
<evidence type="ECO:0000313" key="5">
    <source>
        <dbReference type="EMBL" id="MBB6135790.1"/>
    </source>
</evidence>
<organism evidence="5 6">
    <name type="scientific">Massilia aurea</name>
    <dbReference type="NCBI Taxonomy" id="373040"/>
    <lineage>
        <taxon>Bacteria</taxon>
        <taxon>Pseudomonadati</taxon>
        <taxon>Pseudomonadota</taxon>
        <taxon>Betaproteobacteria</taxon>
        <taxon>Burkholderiales</taxon>
        <taxon>Oxalobacteraceae</taxon>
        <taxon>Telluria group</taxon>
        <taxon>Massilia</taxon>
    </lineage>
</organism>
<proteinExistence type="predicted"/>
<keyword evidence="2 5" id="KW-0418">Kinase</keyword>
<dbReference type="PANTHER" id="PTHR24421:SF59">
    <property type="entry name" value="OXYGEN SENSOR HISTIDINE KINASE NREB"/>
    <property type="match status" value="1"/>
</dbReference>
<dbReference type="EMBL" id="JACHBX010000004">
    <property type="protein sequence ID" value="MBB6135790.1"/>
    <property type="molecule type" value="Genomic_DNA"/>
</dbReference>
<dbReference type="GO" id="GO:0016020">
    <property type="term" value="C:membrane"/>
    <property type="evidence" value="ECO:0007669"/>
    <property type="project" value="InterPro"/>
</dbReference>
<evidence type="ECO:0000256" key="3">
    <source>
        <dbReference type="ARBA" id="ARBA00023012"/>
    </source>
</evidence>
<dbReference type="Proteomes" id="UP000540787">
    <property type="component" value="Unassembled WGS sequence"/>
</dbReference>
<accession>A0A7X0CG00</accession>
<evidence type="ECO:0000313" key="6">
    <source>
        <dbReference type="Proteomes" id="UP000540787"/>
    </source>
</evidence>
<dbReference type="PANTHER" id="PTHR24421">
    <property type="entry name" value="NITRATE/NITRITE SENSOR PROTEIN NARX-RELATED"/>
    <property type="match status" value="1"/>
</dbReference>
<dbReference type="InterPro" id="IPR005467">
    <property type="entry name" value="His_kinase_dom"/>
</dbReference>
<dbReference type="InterPro" id="IPR011712">
    <property type="entry name" value="Sig_transdc_His_kin_sub3_dim/P"/>
</dbReference>
<dbReference type="InterPro" id="IPR003594">
    <property type="entry name" value="HATPase_dom"/>
</dbReference>
<keyword evidence="3" id="KW-0902">Two-component regulatory system</keyword>
<sequence>MRTRLRNRHSKAPDQLRDALAPSRYADVVADDGLEASMRQLTEGQMLVNQALVEKIIACQHSEASLRASEQQLHALLAHQRASSEAERKRISREIHDCLGQNLLALRLDIVTLHQQTDDQRGRLHDWVSAALGNVDETLRTVKHLLSELRPAGLELGVVATLEIEAHKFTRASGIACDVQADGRLDDLQIDDAILMSLHRVLRESLDNVCRHSLANRVELHLVSVDGMLELSISDNGVGFNPQAPRKSGSFGLATQQEQVAAHGGTLVVNGAHTQGAHIVVRLPLMAQQVGSRRAIG</sequence>
<dbReference type="PROSITE" id="PS50109">
    <property type="entry name" value="HIS_KIN"/>
    <property type="match status" value="1"/>
</dbReference>
<reference evidence="5 6" key="1">
    <citation type="submission" date="2020-08" db="EMBL/GenBank/DDBJ databases">
        <title>The Agave Microbiome: Exploring the role of microbial communities in plant adaptations to desert environments.</title>
        <authorList>
            <person name="Partida-Martinez L.P."/>
        </authorList>
    </citation>
    <scope>NUCLEOTIDE SEQUENCE [LARGE SCALE GENOMIC DNA]</scope>
    <source>
        <strain evidence="5 6">AT3.2</strain>
    </source>
</reference>
<dbReference type="GO" id="GO:0000155">
    <property type="term" value="F:phosphorelay sensor kinase activity"/>
    <property type="evidence" value="ECO:0007669"/>
    <property type="project" value="InterPro"/>
</dbReference>
<dbReference type="InterPro" id="IPR050482">
    <property type="entry name" value="Sensor_HK_TwoCompSys"/>
</dbReference>